<comment type="pathway">
    <text evidence="6">Porphyrin-containing compound metabolism; protoheme biosynthesis.</text>
</comment>
<evidence type="ECO:0000256" key="4">
    <source>
        <dbReference type="ARBA" id="ARBA00023002"/>
    </source>
</evidence>
<dbReference type="SUPFAM" id="SSF51905">
    <property type="entry name" value="FAD/NAD(P)-binding domain"/>
    <property type="match status" value="1"/>
</dbReference>
<evidence type="ECO:0000256" key="6">
    <source>
        <dbReference type="RuleBase" id="RU364052"/>
    </source>
</evidence>
<dbReference type="GO" id="GO:0004729">
    <property type="term" value="F:oxygen-dependent protoporphyrinogen oxidase activity"/>
    <property type="evidence" value="ECO:0007669"/>
    <property type="project" value="UniProtKB-UniRule"/>
</dbReference>
<dbReference type="EMBL" id="FTPP01000001">
    <property type="protein sequence ID" value="SIT86371.1"/>
    <property type="molecule type" value="Genomic_DNA"/>
</dbReference>
<dbReference type="Gene3D" id="1.10.3110.10">
    <property type="entry name" value="protoporphyrinogen ix oxidase, domain 3"/>
    <property type="match status" value="1"/>
</dbReference>
<protein>
    <recommendedName>
        <fullName evidence="6">Coproporphyrinogen III oxidase</fullName>
        <ecNumber evidence="6">1.3.3.15</ecNumber>
    </recommendedName>
</protein>
<keyword evidence="4 6" id="KW-0560">Oxidoreductase</keyword>
<dbReference type="PANTHER" id="PTHR42923">
    <property type="entry name" value="PROTOPORPHYRINOGEN OXIDASE"/>
    <property type="match status" value="1"/>
</dbReference>
<dbReference type="GO" id="GO:0005737">
    <property type="term" value="C:cytoplasm"/>
    <property type="evidence" value="ECO:0007669"/>
    <property type="project" value="UniProtKB-SubCell"/>
</dbReference>
<dbReference type="UniPathway" id="UPA00252"/>
<evidence type="ECO:0000256" key="1">
    <source>
        <dbReference type="ARBA" id="ARBA00001974"/>
    </source>
</evidence>
<keyword evidence="2 6" id="KW-0285">Flavoprotein</keyword>
<dbReference type="InterPro" id="IPR050464">
    <property type="entry name" value="Zeta_carotene_desat/Oxidored"/>
</dbReference>
<reference evidence="9" key="1">
    <citation type="submission" date="2017-01" db="EMBL/GenBank/DDBJ databases">
        <authorList>
            <person name="Varghese N."/>
            <person name="Submissions S."/>
        </authorList>
    </citation>
    <scope>NUCLEOTIDE SEQUENCE [LARGE SCALE GENOMIC DNA]</scope>
    <source>
        <strain evidence="9">LP100</strain>
    </source>
</reference>
<dbReference type="Pfam" id="PF01593">
    <property type="entry name" value="Amino_oxidase"/>
    <property type="match status" value="1"/>
</dbReference>
<evidence type="ECO:0000313" key="9">
    <source>
        <dbReference type="Proteomes" id="UP000187181"/>
    </source>
</evidence>
<keyword evidence="6" id="KW-0963">Cytoplasm</keyword>
<comment type="catalytic activity">
    <reaction evidence="6">
        <text>coproporphyrinogen III + 3 O2 = coproporphyrin III + 3 H2O2</text>
        <dbReference type="Rhea" id="RHEA:43436"/>
        <dbReference type="ChEBI" id="CHEBI:15379"/>
        <dbReference type="ChEBI" id="CHEBI:16240"/>
        <dbReference type="ChEBI" id="CHEBI:57309"/>
        <dbReference type="ChEBI" id="CHEBI:131725"/>
        <dbReference type="EC" id="1.3.3.15"/>
    </reaction>
</comment>
<keyword evidence="5 6" id="KW-0350">Heme biosynthesis</keyword>
<keyword evidence="9" id="KW-1185">Reference proteome</keyword>
<evidence type="ECO:0000256" key="5">
    <source>
        <dbReference type="ARBA" id="ARBA00023133"/>
    </source>
</evidence>
<evidence type="ECO:0000256" key="3">
    <source>
        <dbReference type="ARBA" id="ARBA00022827"/>
    </source>
</evidence>
<dbReference type="Gene3D" id="3.90.660.20">
    <property type="entry name" value="Protoporphyrinogen oxidase, mitochondrial, domain 2"/>
    <property type="match status" value="1"/>
</dbReference>
<dbReference type="InterPro" id="IPR002937">
    <property type="entry name" value="Amino_oxidase"/>
</dbReference>
<dbReference type="Proteomes" id="UP000187181">
    <property type="component" value="Unassembled WGS sequence"/>
</dbReference>
<gene>
    <name evidence="8" type="ORF">SAMN05444128_1715</name>
</gene>
<keyword evidence="3 6" id="KW-0274">FAD</keyword>
<comment type="subcellular location">
    <subcellularLocation>
        <location evidence="6">Cytoplasm</location>
    </subcellularLocation>
</comment>
<organism evidence="8 9">
    <name type="scientific">Pontibacter indicus</name>
    <dbReference type="NCBI Taxonomy" id="1317125"/>
    <lineage>
        <taxon>Bacteria</taxon>
        <taxon>Pseudomonadati</taxon>
        <taxon>Bacteroidota</taxon>
        <taxon>Cytophagia</taxon>
        <taxon>Cytophagales</taxon>
        <taxon>Hymenobacteraceae</taxon>
        <taxon>Pontibacter</taxon>
    </lineage>
</organism>
<feature type="domain" description="Amine oxidase" evidence="7">
    <location>
        <begin position="33"/>
        <end position="461"/>
    </location>
</feature>
<evidence type="ECO:0000313" key="8">
    <source>
        <dbReference type="EMBL" id="SIT86371.1"/>
    </source>
</evidence>
<dbReference type="Gene3D" id="3.50.50.60">
    <property type="entry name" value="FAD/NAD(P)-binding domain"/>
    <property type="match status" value="1"/>
</dbReference>
<dbReference type="STRING" id="1317125.SAMN05444128_1715"/>
<accession>A0A1R3X6P8</accession>
<dbReference type="SUPFAM" id="SSF54373">
    <property type="entry name" value="FAD-linked reductases, C-terminal domain"/>
    <property type="match status" value="1"/>
</dbReference>
<evidence type="ECO:0000259" key="7">
    <source>
        <dbReference type="Pfam" id="PF01593"/>
    </source>
</evidence>
<evidence type="ECO:0000256" key="2">
    <source>
        <dbReference type="ARBA" id="ARBA00022630"/>
    </source>
</evidence>
<dbReference type="InterPro" id="IPR036188">
    <property type="entry name" value="FAD/NAD-bd_sf"/>
</dbReference>
<dbReference type="AlphaFoldDB" id="A0A1R3X6P8"/>
<comment type="function">
    <text evidence="6">Involved in coproporphyrin-dependent heme b biosynthesis. Catalyzes the oxidation of coproporphyrinogen III to coproporphyrin III.</text>
</comment>
<dbReference type="PANTHER" id="PTHR42923:SF3">
    <property type="entry name" value="PROTOPORPHYRINOGEN OXIDASE"/>
    <property type="match status" value="1"/>
</dbReference>
<comment type="similarity">
    <text evidence="6">Belongs to the protoporphyrinogen/coproporphyrinogen oxidase family. Coproporphyrinogen III oxidase subfamily.</text>
</comment>
<dbReference type="InterPro" id="IPR004572">
    <property type="entry name" value="Protoporphyrinogen_oxidase"/>
</dbReference>
<name>A0A1R3X6P8_9BACT</name>
<sequence>MHGPAGILLHKAANSKSLQEVKRMRVAIIGAGISGLSLAYYLQRQGIAYDLFEAGSEVGGNMRTLQKNGYTFELGPNTLQMNEDLLQLITELKLETELLPLTPRNNKRYVLHDGQLHAVPSCPKSFLSNGLFSKEDKYRILQERKQPPAEVENETVSDFFERRFGVKQMDFLAAPLISGLYGGDPRQLLVNKAHPELKELEAAYGSVLEGMVQRKKRGVFQRAFSFRNGMSTLPQAIADKLISLHLDHKVEYISRIRGKYIISCNTNGDHDNEEYDKLVLALPAHQAAELIEFTYPGLSAALQNIKYPPMAVVHTVYNRAEVGHPLQGFGALHPWEEQSYTSGSIWTSSLFENRCRPHEVLLTSYISGDRLNGQAPLDEAALLRQVHQELSETYQIKALAPVYQHLHLWCNAMPQFDLYIEDAHQMAEVLEDDGLFIAANWYAGVSVPACVREAKTIAAKINTDTVSRSIAE</sequence>
<dbReference type="GO" id="GO:0006783">
    <property type="term" value="P:heme biosynthetic process"/>
    <property type="evidence" value="ECO:0007669"/>
    <property type="project" value="UniProtKB-UniRule"/>
</dbReference>
<proteinExistence type="inferred from homology"/>
<dbReference type="NCBIfam" id="TIGR00562">
    <property type="entry name" value="proto_IX_ox"/>
    <property type="match status" value="1"/>
</dbReference>
<comment type="cofactor">
    <cofactor evidence="1 6">
        <name>FAD</name>
        <dbReference type="ChEBI" id="CHEBI:57692"/>
    </cofactor>
</comment>
<dbReference type="EC" id="1.3.3.15" evidence="6"/>